<evidence type="ECO:0000313" key="9">
    <source>
        <dbReference type="Proteomes" id="UP000187822"/>
    </source>
</evidence>
<dbReference type="InterPro" id="IPR023029">
    <property type="entry name" value="Ribosomal_uS15_arc_euk"/>
</dbReference>
<dbReference type="PANTHER" id="PTHR11885:SF6">
    <property type="entry name" value="SMALL RIBOSOMAL SUBUNIT PROTEIN US15"/>
    <property type="match status" value="1"/>
</dbReference>
<dbReference type="PANTHER" id="PTHR11885">
    <property type="entry name" value="RIBOSOMAL PROTEIN S15P/S13E"/>
    <property type="match status" value="1"/>
</dbReference>
<dbReference type="GeneID" id="41588566"/>
<feature type="region of interest" description="Disordered" evidence="5">
    <location>
        <begin position="1"/>
        <end position="21"/>
    </location>
</feature>
<evidence type="ECO:0000256" key="1">
    <source>
        <dbReference type="ARBA" id="ARBA00008434"/>
    </source>
</evidence>
<reference evidence="8" key="3">
    <citation type="submission" date="2016-06" db="EMBL/GenBank/DDBJ databases">
        <authorList>
            <person name="Olsen C.W."/>
            <person name="Carey S."/>
            <person name="Hinshaw L."/>
            <person name="Karasin A.I."/>
        </authorList>
    </citation>
    <scope>NUCLEOTIDE SEQUENCE [LARGE SCALE GENOMIC DNA]</scope>
    <source>
        <strain evidence="8">PM4</strain>
    </source>
</reference>
<keyword evidence="2 7" id="KW-0689">Ribosomal protein</keyword>
<evidence type="ECO:0000313" key="10">
    <source>
        <dbReference type="Proteomes" id="UP000195607"/>
    </source>
</evidence>
<dbReference type="SMART" id="SM01386">
    <property type="entry name" value="Ribosomal_S13_N"/>
    <property type="match status" value="1"/>
</dbReference>
<reference evidence="9" key="2">
    <citation type="submission" date="2016-06" db="EMBL/GenBank/DDBJ databases">
        <authorList>
            <person name="Toshchakov V.S."/>
        </authorList>
    </citation>
    <scope>NUCLEOTIDE SEQUENCE [LARGE SCALE GENOMIC DNA]</scope>
    <source>
        <strain>PM4 (JCM 30641</strain>
        <strain evidence="9">\VKM B-2940)</strain>
    </source>
</reference>
<dbReference type="InterPro" id="IPR009068">
    <property type="entry name" value="uS15_NS1_RNA-bd_sf"/>
</dbReference>
<dbReference type="KEGG" id="cdiv:CPM_1318"/>
<evidence type="ECO:0000256" key="3">
    <source>
        <dbReference type="ARBA" id="ARBA00023274"/>
    </source>
</evidence>
<dbReference type="GO" id="GO:0022627">
    <property type="term" value="C:cytosolic small ribosomal subunit"/>
    <property type="evidence" value="ECO:0007669"/>
    <property type="project" value="TreeGrafter"/>
</dbReference>
<proteinExistence type="inferred from homology"/>
<evidence type="ECO:0000256" key="4">
    <source>
        <dbReference type="ARBA" id="ARBA00035313"/>
    </source>
</evidence>
<sequence length="146" mass="16944">MARMHTRKKGKSGSKNSFYGANHNWVQQSPKELEEIIIQLRKDGLTASQIGIKLRDSYGIPRVKAVMHSKMGDILGKNNLKSDVPEDLMSLINTYKRVSAHMLLNKRDLNNGRKRALIMSKMLRLVRYYKENGYLKQEWELNKVLQ</sequence>
<feature type="domain" description="Small ribosomal subunit protein uS15 N-terminal" evidence="6">
    <location>
        <begin position="1"/>
        <end position="60"/>
    </location>
</feature>
<dbReference type="NCBIfam" id="NF006331">
    <property type="entry name" value="PRK08561.1"/>
    <property type="match status" value="1"/>
</dbReference>
<dbReference type="STRING" id="1673428.CPM_1318"/>
<keyword evidence="3" id="KW-0687">Ribonucleoprotein</keyword>
<keyword evidence="9" id="KW-1185">Reference proteome</keyword>
<evidence type="ECO:0000259" key="6">
    <source>
        <dbReference type="SMART" id="SM01386"/>
    </source>
</evidence>
<evidence type="ECO:0000313" key="8">
    <source>
        <dbReference type="EMBL" id="SJK85119.1"/>
    </source>
</evidence>
<dbReference type="Gene3D" id="4.10.860.130">
    <property type="match status" value="1"/>
</dbReference>
<dbReference type="InterPro" id="IPR012606">
    <property type="entry name" value="Ribosomal_uS15_N"/>
</dbReference>
<dbReference type="EMBL" id="LT671858">
    <property type="protein sequence ID" value="SIM70448.1"/>
    <property type="molecule type" value="Genomic_DNA"/>
</dbReference>
<organism evidence="7 10">
    <name type="scientific">Cuniculiplasma divulgatum</name>
    <dbReference type="NCBI Taxonomy" id="1673428"/>
    <lineage>
        <taxon>Archaea</taxon>
        <taxon>Methanobacteriati</taxon>
        <taxon>Thermoplasmatota</taxon>
        <taxon>Thermoplasmata</taxon>
        <taxon>Thermoplasmatales</taxon>
        <taxon>Cuniculiplasmataceae</taxon>
        <taxon>Cuniculiplasma</taxon>
    </lineage>
</organism>
<accession>A0A1N5VCZ1</accession>
<dbReference type="Proteomes" id="UP000195607">
    <property type="component" value="Chromosome I"/>
</dbReference>
<dbReference type="GO" id="GO:0003735">
    <property type="term" value="F:structural constituent of ribosome"/>
    <property type="evidence" value="ECO:0007669"/>
    <property type="project" value="InterPro"/>
</dbReference>
<dbReference type="Gene3D" id="1.10.287.10">
    <property type="entry name" value="S15/NS1, RNA-binding"/>
    <property type="match status" value="1"/>
</dbReference>
<dbReference type="SUPFAM" id="SSF47060">
    <property type="entry name" value="S15/NS1 RNA-binding domain"/>
    <property type="match status" value="1"/>
</dbReference>
<dbReference type="Proteomes" id="UP000187822">
    <property type="component" value="Chromosome I"/>
</dbReference>
<name>A0A1N5VCZ1_9ARCH</name>
<dbReference type="EMBL" id="LT719092">
    <property type="protein sequence ID" value="SJK85119.1"/>
    <property type="molecule type" value="Genomic_DNA"/>
</dbReference>
<evidence type="ECO:0000313" key="7">
    <source>
        <dbReference type="EMBL" id="SIM70448.1"/>
    </source>
</evidence>
<feature type="compositionally biased region" description="Basic residues" evidence="5">
    <location>
        <begin position="1"/>
        <end position="12"/>
    </location>
</feature>
<evidence type="ECO:0000256" key="5">
    <source>
        <dbReference type="SAM" id="MobiDB-lite"/>
    </source>
</evidence>
<gene>
    <name evidence="8" type="ORF">CPM_1318</name>
    <name evidence="7" type="ORF">CSP5_1319</name>
</gene>
<dbReference type="GO" id="GO:0070181">
    <property type="term" value="F:small ribosomal subunit rRNA binding"/>
    <property type="evidence" value="ECO:0007669"/>
    <property type="project" value="TreeGrafter"/>
</dbReference>
<dbReference type="OrthoDB" id="6533at2157"/>
<evidence type="ECO:0000256" key="2">
    <source>
        <dbReference type="ARBA" id="ARBA00022980"/>
    </source>
</evidence>
<reference evidence="7 10" key="1">
    <citation type="submission" date="2016-04" db="EMBL/GenBank/DDBJ databases">
        <authorList>
            <person name="Evans L.H."/>
            <person name="Alamgir A."/>
            <person name="Owens N."/>
            <person name="Weber N.D."/>
            <person name="Virtaneva K."/>
            <person name="Barbian K."/>
            <person name="Babar A."/>
            <person name="Rosenke K."/>
        </authorList>
    </citation>
    <scope>NUCLEOTIDE SEQUENCE [LARGE SCALE GENOMIC DNA]</scope>
    <source>
        <strain evidence="7">S5</strain>
        <strain evidence="10">S5(T) (JCM 30642 \VKM B-2941)</strain>
    </source>
</reference>
<dbReference type="GO" id="GO:0006412">
    <property type="term" value="P:translation"/>
    <property type="evidence" value="ECO:0007669"/>
    <property type="project" value="InterPro"/>
</dbReference>
<comment type="similarity">
    <text evidence="1">Belongs to the universal ribosomal protein uS15 family.</text>
</comment>
<protein>
    <recommendedName>
        <fullName evidence="4">30S ribosomal protein S15</fullName>
    </recommendedName>
</protein>
<dbReference type="RefSeq" id="WP_021788965.1">
    <property type="nucleotide sequence ID" value="NZ_LT671858.1"/>
</dbReference>
<dbReference type="AlphaFoldDB" id="A0A1N5VCZ1"/>
<dbReference type="Pfam" id="PF08069">
    <property type="entry name" value="Ribosomal_S13_N"/>
    <property type="match status" value="1"/>
</dbReference>